<name>A0ABD3UI66_SINWO</name>
<evidence type="ECO:0000313" key="6">
    <source>
        <dbReference type="Proteomes" id="UP001634394"/>
    </source>
</evidence>
<dbReference type="Pfam" id="PF24681">
    <property type="entry name" value="Kelch_KLHDC2_KLHL20_DRC7"/>
    <property type="match status" value="1"/>
</dbReference>
<evidence type="ECO:0000256" key="1">
    <source>
        <dbReference type="ARBA" id="ARBA00022441"/>
    </source>
</evidence>
<keyword evidence="1" id="KW-0880">Kelch repeat</keyword>
<evidence type="ECO:0000256" key="2">
    <source>
        <dbReference type="ARBA" id="ARBA00022737"/>
    </source>
</evidence>
<dbReference type="AlphaFoldDB" id="A0ABD3UI66"/>
<comment type="caution">
    <text evidence="5">The sequence shown here is derived from an EMBL/GenBank/DDBJ whole genome shotgun (WGS) entry which is preliminary data.</text>
</comment>
<dbReference type="Proteomes" id="UP001634394">
    <property type="component" value="Unassembled WGS sequence"/>
</dbReference>
<organism evidence="5 6">
    <name type="scientific">Sinanodonta woodiana</name>
    <name type="common">Chinese pond mussel</name>
    <name type="synonym">Anodonta woodiana</name>
    <dbReference type="NCBI Taxonomy" id="1069815"/>
    <lineage>
        <taxon>Eukaryota</taxon>
        <taxon>Metazoa</taxon>
        <taxon>Spiralia</taxon>
        <taxon>Lophotrochozoa</taxon>
        <taxon>Mollusca</taxon>
        <taxon>Bivalvia</taxon>
        <taxon>Autobranchia</taxon>
        <taxon>Heteroconchia</taxon>
        <taxon>Palaeoheterodonta</taxon>
        <taxon>Unionida</taxon>
        <taxon>Unionoidea</taxon>
        <taxon>Unionidae</taxon>
        <taxon>Unioninae</taxon>
        <taxon>Sinanodonta</taxon>
    </lineage>
</organism>
<dbReference type="EMBL" id="JBJQND010000016">
    <property type="protein sequence ID" value="KAL3848243.1"/>
    <property type="molecule type" value="Genomic_DNA"/>
</dbReference>
<reference evidence="5 6" key="1">
    <citation type="submission" date="2024-11" db="EMBL/GenBank/DDBJ databases">
        <title>Chromosome-level genome assembly of the freshwater bivalve Anodonta woodiana.</title>
        <authorList>
            <person name="Chen X."/>
        </authorList>
    </citation>
    <scope>NUCLEOTIDE SEQUENCE [LARGE SCALE GENOMIC DNA]</scope>
    <source>
        <strain evidence="5">MN2024</strain>
        <tissue evidence="5">Gills</tissue>
    </source>
</reference>
<proteinExistence type="inferred from homology"/>
<dbReference type="Pfam" id="PF01344">
    <property type="entry name" value="Kelch_1"/>
    <property type="match status" value="1"/>
</dbReference>
<dbReference type="InterPro" id="IPR052125">
    <property type="entry name" value="KLHDC10"/>
</dbReference>
<dbReference type="Gene3D" id="2.120.10.80">
    <property type="entry name" value="Kelch-type beta propeller"/>
    <property type="match status" value="3"/>
</dbReference>
<protein>
    <recommendedName>
        <fullName evidence="4">Kelch domain-containing protein 10</fullName>
    </recommendedName>
</protein>
<evidence type="ECO:0000313" key="5">
    <source>
        <dbReference type="EMBL" id="KAL3848243.1"/>
    </source>
</evidence>
<dbReference type="InterPro" id="IPR006652">
    <property type="entry name" value="Kelch_1"/>
</dbReference>
<gene>
    <name evidence="5" type="ORF">ACJMK2_019112</name>
</gene>
<dbReference type="InterPro" id="IPR015915">
    <property type="entry name" value="Kelch-typ_b-propeller"/>
</dbReference>
<dbReference type="SUPFAM" id="SSF117281">
    <property type="entry name" value="Kelch motif"/>
    <property type="match status" value="2"/>
</dbReference>
<dbReference type="PANTHER" id="PTHR46428">
    <property type="entry name" value="KELCH DOMAIN-CONTAINING PROTEIN 10"/>
    <property type="match status" value="1"/>
</dbReference>
<sequence>MMSENNNLNNDENISGSVNFELICSKNEVLDVTLPTGRSGHCTTSDESDLYLFGGFCPRDERNGVTKNQVFTELWKFNFATEKWTQIESNDIPDTCASSCINIKNKQLFVYGGTSYPFGHIMSNTIKTLNIWHRPIGSNSYNRTQSCTSKSGFGAVGESKTKTSSVEASKCPATAVTSCWYPIDTNPYSYSCSDSGDMMPARAYGQSMFFHKDSIYIFGGAIGYYSEPISDLHRLNRQTMEWEKLIPSGHIPDGRYKQEIAIDDKRFYVFGGGRLHYAHGLDKVFAYDFSRNHWEVLCTQPDTKSGQFPKSRCSFGLVQKDQHVFICGGRHYTDSLDHESLSDFWHFNLIKLQWTEISVQLPDPIYFQSTVASPTGYMYMYGGVISNGLRTSKLYKVRLPFLLPKLSELSWERICQIFRKTSNFTCEDLISIGVPWNYIDRLGVL</sequence>
<accession>A0ABD3UI66</accession>
<evidence type="ECO:0000256" key="3">
    <source>
        <dbReference type="ARBA" id="ARBA00038487"/>
    </source>
</evidence>
<evidence type="ECO:0000256" key="4">
    <source>
        <dbReference type="ARBA" id="ARBA00041041"/>
    </source>
</evidence>
<dbReference type="PANTHER" id="PTHR46428:SF1">
    <property type="entry name" value="KELCH DOMAIN-CONTAINING PROTEIN 10"/>
    <property type="match status" value="1"/>
</dbReference>
<comment type="similarity">
    <text evidence="3">Belongs to the KLHDC10 family.</text>
</comment>
<keyword evidence="6" id="KW-1185">Reference proteome</keyword>
<keyword evidence="2" id="KW-0677">Repeat</keyword>